<feature type="compositionally biased region" description="Acidic residues" evidence="1">
    <location>
        <begin position="40"/>
        <end position="69"/>
    </location>
</feature>
<organism evidence="2 3">
    <name type="scientific">Brassica napus</name>
    <name type="common">Rape</name>
    <dbReference type="NCBI Taxonomy" id="3708"/>
    <lineage>
        <taxon>Eukaryota</taxon>
        <taxon>Viridiplantae</taxon>
        <taxon>Streptophyta</taxon>
        <taxon>Embryophyta</taxon>
        <taxon>Tracheophyta</taxon>
        <taxon>Spermatophyta</taxon>
        <taxon>Magnoliopsida</taxon>
        <taxon>eudicotyledons</taxon>
        <taxon>Gunneridae</taxon>
        <taxon>Pentapetalae</taxon>
        <taxon>rosids</taxon>
        <taxon>malvids</taxon>
        <taxon>Brassicales</taxon>
        <taxon>Brassicaceae</taxon>
        <taxon>Brassiceae</taxon>
        <taxon>Brassica</taxon>
    </lineage>
</organism>
<evidence type="ECO:0000256" key="1">
    <source>
        <dbReference type="SAM" id="MobiDB-lite"/>
    </source>
</evidence>
<name>A0ABQ7Y2T3_BRANA</name>
<feature type="compositionally biased region" description="Low complexity" evidence="1">
    <location>
        <begin position="9"/>
        <end position="29"/>
    </location>
</feature>
<evidence type="ECO:0000313" key="3">
    <source>
        <dbReference type="Proteomes" id="UP000824890"/>
    </source>
</evidence>
<dbReference type="EMBL" id="JAGKQM010000018">
    <property type="protein sequence ID" value="KAH0862502.1"/>
    <property type="molecule type" value="Genomic_DNA"/>
</dbReference>
<gene>
    <name evidence="2" type="ORF">HID58_079713</name>
</gene>
<accession>A0ABQ7Y2T3</accession>
<feature type="compositionally biased region" description="Low complexity" evidence="1">
    <location>
        <begin position="291"/>
        <end position="305"/>
    </location>
</feature>
<reference evidence="2 3" key="1">
    <citation type="submission" date="2021-05" db="EMBL/GenBank/DDBJ databases">
        <title>Genome Assembly of Synthetic Allotetraploid Brassica napus Reveals Homoeologous Exchanges between Subgenomes.</title>
        <authorList>
            <person name="Davis J.T."/>
        </authorList>
    </citation>
    <scope>NUCLEOTIDE SEQUENCE [LARGE SCALE GENOMIC DNA]</scope>
    <source>
        <strain evidence="3">cv. Da-Ae</strain>
        <tissue evidence="2">Seedling</tissue>
    </source>
</reference>
<dbReference type="Proteomes" id="UP000824890">
    <property type="component" value="Unassembled WGS sequence"/>
</dbReference>
<proteinExistence type="predicted"/>
<keyword evidence="3" id="KW-1185">Reference proteome</keyword>
<feature type="non-terminal residue" evidence="2">
    <location>
        <position position="313"/>
    </location>
</feature>
<feature type="compositionally biased region" description="Basic and acidic residues" evidence="1">
    <location>
        <begin position="70"/>
        <end position="113"/>
    </location>
</feature>
<feature type="compositionally biased region" description="Acidic residues" evidence="1">
    <location>
        <begin position="155"/>
        <end position="165"/>
    </location>
</feature>
<evidence type="ECO:0000313" key="2">
    <source>
        <dbReference type="EMBL" id="KAH0862502.1"/>
    </source>
</evidence>
<feature type="region of interest" description="Disordered" evidence="1">
    <location>
        <begin position="279"/>
        <end position="313"/>
    </location>
</feature>
<sequence length="313" mass="33501">TKEDGASSVVEETAVVTCETGEVTGDEVVNPSTIDKSVDPETEDSPPDADGNEENASDKEEEMESGEEEKEPKEEQKESGEEEKEPREEDKEPGEEHKESGEGVELLSRRNDEQAEEMGETQATRQHQTESHAGIPHAEVTPVEGPTIPAIGESAEADADSVEAPDVDALKELEGRLMNAIRDGLKEVNKKFESLGNQLTLLEKEVMSLAMSVPDAAGVLDIAKQMQSEHGEEMYATAEKFEISEKAKNDVAKVGGGVAKKPKGISANVRSPIVTRALKGAAAQNKESAQKKASAPKKAGGQKKAVTQKKTAN</sequence>
<feature type="non-terminal residue" evidence="2">
    <location>
        <position position="1"/>
    </location>
</feature>
<protein>
    <submittedName>
        <fullName evidence="2">Uncharacterized protein</fullName>
    </submittedName>
</protein>
<feature type="region of interest" description="Disordered" evidence="1">
    <location>
        <begin position="1"/>
        <end position="165"/>
    </location>
</feature>
<comment type="caution">
    <text evidence="2">The sequence shown here is derived from an EMBL/GenBank/DDBJ whole genome shotgun (WGS) entry which is preliminary data.</text>
</comment>